<evidence type="ECO:0000256" key="2">
    <source>
        <dbReference type="ARBA" id="ARBA00022603"/>
    </source>
</evidence>
<dbReference type="GO" id="GO:0009307">
    <property type="term" value="P:DNA restriction-modification system"/>
    <property type="evidence" value="ECO:0007669"/>
    <property type="project" value="UniProtKB-KW"/>
</dbReference>
<dbReference type="EC" id="2.1.1.72" evidence="1"/>
<keyword evidence="3" id="KW-0808">Transferase</keyword>
<gene>
    <name evidence="10" type="ORF">HMPREF2086_01543</name>
</gene>
<keyword evidence="11" id="KW-1185">Reference proteome</keyword>
<dbReference type="STRING" id="1357400.HMPREF2086_01543"/>
<dbReference type="GO" id="GO:0003677">
    <property type="term" value="F:DNA binding"/>
    <property type="evidence" value="ECO:0007669"/>
    <property type="project" value="UniProtKB-KW"/>
</dbReference>
<feature type="domain" description="TaqI-like C-terminal specificity" evidence="9">
    <location>
        <begin position="923"/>
        <end position="1078"/>
    </location>
</feature>
<keyword evidence="4" id="KW-0949">S-adenosyl-L-methionine</keyword>
<dbReference type="PANTHER" id="PTHR33841:SF1">
    <property type="entry name" value="DNA METHYLTRANSFERASE A"/>
    <property type="match status" value="1"/>
</dbReference>
<proteinExistence type="predicted"/>
<dbReference type="PRINTS" id="PR00507">
    <property type="entry name" value="N12N6MTFRASE"/>
</dbReference>
<keyword evidence="6" id="KW-0238">DNA-binding</keyword>
<dbReference type="Pfam" id="PF07669">
    <property type="entry name" value="Eco57I"/>
    <property type="match status" value="1"/>
</dbReference>
<dbReference type="Gene3D" id="3.40.50.150">
    <property type="entry name" value="Vaccinia Virus protein VP39"/>
    <property type="match status" value="1"/>
</dbReference>
<evidence type="ECO:0000256" key="4">
    <source>
        <dbReference type="ARBA" id="ARBA00022691"/>
    </source>
</evidence>
<dbReference type="Proteomes" id="UP000018731">
    <property type="component" value="Unassembled WGS sequence"/>
</dbReference>
<sequence length="1139" mass="129696">MTQALNALYPLNKENFKAFLGESFRLRNLGLASNAPIANLNEFDFLNSIIYATNADREQFLKPSEYTAHKNLAFSLVEIDSHKKANLIKATRAINRAIPSYNIIFFLSPTHLSIAFAKRRLHKSRTIHTDIVEKITLIKDIDLAHPSQAHTRNLQSIAKITPKEVDNYYGEILEALSISALNKEFYAKILVHFADFVENLTLPNISPSPADGDKGGGYDTTQKREFILRLFSRILFCKFLEKKGIIKANLWDTSLSADYYHEVLEPLFFTTLNTPQDSRDYGFLPPQIVEILSTIPYLNGGLFSPQTSDYFIPSNPHTHANTLKIDNALFDRLFATLDSYHFTIDEADESAEEVALDPELLGQIFESLLSQLFTDNKLDKLDKNSLRKSTGSYYTPSEIVRYMVRSAILLHLQTHLKGKVDSAYLQSLVFEDFAHSPSFAEGDKGGGYDFAKSTPNFCHTEGEARSIQKDSIYSQRGSIFDEKSGLCSHERGNKTKASIDEASGKLHDLSQKDNALILATLSTLKILDPACGSGAFPMGILSEIIRLQDLLGDLRPYYARKLEILQSCIYGIDIQPMATEIARLRCFLSLIVDENPSDIKSLPNLEFKFISANSLLPLQTELRDSKGRQLGSDLYESGLDELRQIRLDTFTSHDKDALQSRYQATCDKISQSLFFEAEGDTPLTKWKPFNPHNVADFFDSTYMFGVESFDIVIGNPPYIRGQNIPNKEAISKSYVGFACGSADIYTYFFAKGFGLLKQKGTLSYIVSNKFTKASYGQNLRNLILQNQIVFYVDCDGVKIFDNAKVDSCIISISKTKPIHTFSYSKVASLQNFANDIYTNIQKIPQQNLNPKFFSFEPQSKSTDLVQKIKSFELKFSQIAQIAKGSSSGNDDVFLFDFVLESKKLYKVKNDFGEFELEKDLLQPFVYGENIRRYEYCKYATYILYPYDNQNALIKSNTMSKKYPLIYQYLQDRKSLLMQRKIKLNDDDFYKFSAIRNPHTYNKPKVMIPDLLNHSRFGFDNVGFYHNASIHNVYLKQGYKNLEKMILGVLNSRLFWFFIRHSSANLGSATRLMPSYLNDFSFPKIDSNNQDLADEIGSLVDRTLESKSQNKDTNEFEKQIDDLVYELYNLTFDEVKIIKS</sequence>
<dbReference type="GO" id="GO:0032259">
    <property type="term" value="P:methylation"/>
    <property type="evidence" value="ECO:0007669"/>
    <property type="project" value="UniProtKB-KW"/>
</dbReference>
<reference evidence="10 11" key="1">
    <citation type="journal article" date="2014" name="Genome Announc.">
        <title>Draft genome sequences of six enterohepatic helicobacter species isolated from humans and one from rhesus macaques.</title>
        <authorList>
            <person name="Shen Z."/>
            <person name="Sheh A."/>
            <person name="Young S.K."/>
            <person name="Abouelliel A."/>
            <person name="Ward D.V."/>
            <person name="Earl A.M."/>
            <person name="Fox J.G."/>
        </authorList>
    </citation>
    <scope>NUCLEOTIDE SEQUENCE [LARGE SCALE GENOMIC DNA]</scope>
    <source>
        <strain evidence="10 11">MIT 99-5501</strain>
    </source>
</reference>
<dbReference type="HOGENOM" id="CLU_002539_1_0_7"/>
<evidence type="ECO:0000256" key="7">
    <source>
        <dbReference type="ARBA" id="ARBA00047942"/>
    </source>
</evidence>
<evidence type="ECO:0000256" key="3">
    <source>
        <dbReference type="ARBA" id="ARBA00022679"/>
    </source>
</evidence>
<dbReference type="eggNOG" id="COG1002">
    <property type="taxonomic scope" value="Bacteria"/>
</dbReference>
<dbReference type="PANTHER" id="PTHR33841">
    <property type="entry name" value="DNA METHYLTRANSFERASE YEEA-RELATED"/>
    <property type="match status" value="1"/>
</dbReference>
<evidence type="ECO:0000256" key="5">
    <source>
        <dbReference type="ARBA" id="ARBA00022747"/>
    </source>
</evidence>
<dbReference type="PATRIC" id="fig|1357400.3.peg.2077"/>
<dbReference type="InterPro" id="IPR050953">
    <property type="entry name" value="N4_N6_ade-DNA_methylase"/>
</dbReference>
<keyword evidence="5" id="KW-0680">Restriction system</keyword>
<evidence type="ECO:0000256" key="1">
    <source>
        <dbReference type="ARBA" id="ARBA00011900"/>
    </source>
</evidence>
<evidence type="ECO:0000259" key="9">
    <source>
        <dbReference type="Pfam" id="PF12950"/>
    </source>
</evidence>
<dbReference type="PROSITE" id="PS00092">
    <property type="entry name" value="N6_MTASE"/>
    <property type="match status" value="1"/>
</dbReference>
<dbReference type="InterPro" id="IPR025931">
    <property type="entry name" value="TaqI_C"/>
</dbReference>
<dbReference type="InterPro" id="IPR002052">
    <property type="entry name" value="DNA_methylase_N6_adenine_CS"/>
</dbReference>
<dbReference type="SUPFAM" id="SSF53335">
    <property type="entry name" value="S-adenosyl-L-methionine-dependent methyltransferases"/>
    <property type="match status" value="1"/>
</dbReference>
<protein>
    <recommendedName>
        <fullName evidence="1">site-specific DNA-methyltransferase (adenine-specific)</fullName>
        <ecNumber evidence="1">2.1.1.72</ecNumber>
    </recommendedName>
</protein>
<dbReference type="eggNOG" id="COG0827">
    <property type="taxonomic scope" value="Bacteria"/>
</dbReference>
<dbReference type="REBASE" id="94934">
    <property type="entry name" value="Hma5501ORF1543P"/>
</dbReference>
<name>V8C5V2_9HELI</name>
<evidence type="ECO:0000313" key="11">
    <source>
        <dbReference type="Proteomes" id="UP000018731"/>
    </source>
</evidence>
<comment type="caution">
    <text evidence="10">The sequence shown here is derived from an EMBL/GenBank/DDBJ whole genome shotgun (WGS) entry which is preliminary data.</text>
</comment>
<dbReference type="Pfam" id="PF12950">
    <property type="entry name" value="TaqI_C"/>
    <property type="match status" value="1"/>
</dbReference>
<keyword evidence="2" id="KW-0489">Methyltransferase</keyword>
<feature type="domain" description="Type II methyltransferase M.TaqI-like" evidence="8">
    <location>
        <begin position="568"/>
        <end position="800"/>
    </location>
</feature>
<dbReference type="RefSeq" id="WP_023928278.1">
    <property type="nucleotide sequence ID" value="NZ_KI669455.1"/>
</dbReference>
<accession>V8C5V2</accession>
<organism evidence="10 11">
    <name type="scientific">Helicobacter macacae MIT 99-5501</name>
    <dbReference type="NCBI Taxonomy" id="1357400"/>
    <lineage>
        <taxon>Bacteria</taxon>
        <taxon>Pseudomonadati</taxon>
        <taxon>Campylobacterota</taxon>
        <taxon>Epsilonproteobacteria</taxon>
        <taxon>Campylobacterales</taxon>
        <taxon>Helicobacteraceae</taxon>
        <taxon>Helicobacter</taxon>
    </lineage>
</organism>
<dbReference type="AlphaFoldDB" id="V8C5V2"/>
<dbReference type="InterPro" id="IPR029063">
    <property type="entry name" value="SAM-dependent_MTases_sf"/>
</dbReference>
<dbReference type="GO" id="GO:0009007">
    <property type="term" value="F:site-specific DNA-methyltransferase (adenine-specific) activity"/>
    <property type="evidence" value="ECO:0007669"/>
    <property type="project" value="UniProtKB-EC"/>
</dbReference>
<evidence type="ECO:0000259" key="8">
    <source>
        <dbReference type="Pfam" id="PF07669"/>
    </source>
</evidence>
<comment type="catalytic activity">
    <reaction evidence="7">
        <text>a 2'-deoxyadenosine in DNA + S-adenosyl-L-methionine = an N(6)-methyl-2'-deoxyadenosine in DNA + S-adenosyl-L-homocysteine + H(+)</text>
        <dbReference type="Rhea" id="RHEA:15197"/>
        <dbReference type="Rhea" id="RHEA-COMP:12418"/>
        <dbReference type="Rhea" id="RHEA-COMP:12419"/>
        <dbReference type="ChEBI" id="CHEBI:15378"/>
        <dbReference type="ChEBI" id="CHEBI:57856"/>
        <dbReference type="ChEBI" id="CHEBI:59789"/>
        <dbReference type="ChEBI" id="CHEBI:90615"/>
        <dbReference type="ChEBI" id="CHEBI:90616"/>
        <dbReference type="EC" id="2.1.1.72"/>
    </reaction>
</comment>
<dbReference type="EMBL" id="AZJI01000007">
    <property type="protein sequence ID" value="ETD22744.1"/>
    <property type="molecule type" value="Genomic_DNA"/>
</dbReference>
<evidence type="ECO:0000313" key="10">
    <source>
        <dbReference type="EMBL" id="ETD22744.1"/>
    </source>
</evidence>
<evidence type="ECO:0000256" key="6">
    <source>
        <dbReference type="ARBA" id="ARBA00023125"/>
    </source>
</evidence>
<dbReference type="InterPro" id="IPR011639">
    <property type="entry name" value="MethylTrfase_TaqI-like_dom"/>
</dbReference>